<feature type="region of interest" description="Disordered" evidence="1">
    <location>
        <begin position="90"/>
        <end position="117"/>
    </location>
</feature>
<accession>A0A3Q8U3Q6</accession>
<dbReference type="AlphaFoldDB" id="A0A3Q8U3Q6"/>
<dbReference type="EMBL" id="CP034338">
    <property type="protein sequence ID" value="AZL70822.1"/>
    <property type="molecule type" value="Genomic_DNA"/>
</dbReference>
<organism evidence="2 3">
    <name type="scientific">Pseudomonas entomophila</name>
    <dbReference type="NCBI Taxonomy" id="312306"/>
    <lineage>
        <taxon>Bacteria</taxon>
        <taxon>Pseudomonadati</taxon>
        <taxon>Pseudomonadota</taxon>
        <taxon>Gammaproteobacteria</taxon>
        <taxon>Pseudomonadales</taxon>
        <taxon>Pseudomonadaceae</taxon>
        <taxon>Pseudomonas</taxon>
    </lineage>
</organism>
<name>A0A3Q8U3Q6_9PSED</name>
<dbReference type="Proteomes" id="UP000268230">
    <property type="component" value="Chromosome"/>
</dbReference>
<evidence type="ECO:0000313" key="2">
    <source>
        <dbReference type="EMBL" id="AZL70822.1"/>
    </source>
</evidence>
<dbReference type="KEGG" id="pory:EJA05_25160"/>
<evidence type="ECO:0000313" key="3">
    <source>
        <dbReference type="Proteomes" id="UP000268230"/>
    </source>
</evidence>
<dbReference type="OrthoDB" id="5298361at2"/>
<reference evidence="2 3" key="1">
    <citation type="submission" date="2018-12" db="EMBL/GenBank/DDBJ databases">
        <authorList>
            <person name="Li S."/>
            <person name="Yang R."/>
            <person name="Chen G."/>
            <person name="Zou L."/>
            <person name="Zhang C."/>
            <person name="Chen Y."/>
            <person name="Liu Z."/>
            <person name="Li Y."/>
            <person name="Yan Y."/>
            <person name="Huang M."/>
            <person name="Chen T."/>
        </authorList>
    </citation>
    <scope>NUCLEOTIDE SEQUENCE [LARGE SCALE GENOMIC DNA]</scope>
    <source>
        <strain evidence="2 3">1257</strain>
    </source>
</reference>
<sequence>MAQKKLARNRCGSWLASDAQRGRRSISQAQQKLWRAPGSPDTNILRMLTLNSGAAAMPDPTQLPEQSELSYADSGWDRWFAADTVSEDYITNRDQPVEQQPQHALSSEQHATDGPVP</sequence>
<protein>
    <submittedName>
        <fullName evidence="2">Uncharacterized protein</fullName>
    </submittedName>
</protein>
<gene>
    <name evidence="2" type="ORF">EJA05_25160</name>
</gene>
<evidence type="ECO:0000256" key="1">
    <source>
        <dbReference type="SAM" id="MobiDB-lite"/>
    </source>
</evidence>
<feature type="compositionally biased region" description="Polar residues" evidence="1">
    <location>
        <begin position="92"/>
        <end position="109"/>
    </location>
</feature>
<feature type="region of interest" description="Disordered" evidence="1">
    <location>
        <begin position="1"/>
        <end position="40"/>
    </location>
</feature>
<proteinExistence type="predicted"/>